<dbReference type="EMBL" id="CP018799">
    <property type="protein sequence ID" value="ATX79324.1"/>
    <property type="molecule type" value="Genomic_DNA"/>
</dbReference>
<accession>A0A2K8L2Z0</accession>
<organism evidence="1 2">
    <name type="scientific">Mariprofundus aestuarium</name>
    <dbReference type="NCBI Taxonomy" id="1921086"/>
    <lineage>
        <taxon>Bacteria</taxon>
        <taxon>Pseudomonadati</taxon>
        <taxon>Pseudomonadota</taxon>
        <taxon>Candidatius Mariprofundia</taxon>
        <taxon>Mariprofundales</taxon>
        <taxon>Mariprofundaceae</taxon>
        <taxon>Mariprofundus</taxon>
    </lineage>
</organism>
<evidence type="ECO:0000313" key="1">
    <source>
        <dbReference type="EMBL" id="ATX79324.1"/>
    </source>
</evidence>
<gene>
    <name evidence="1" type="ORF">Ga0123461_0904</name>
</gene>
<dbReference type="KEGG" id="maes:Ga0123461_0904"/>
<evidence type="ECO:0000313" key="2">
    <source>
        <dbReference type="Proteomes" id="UP000231701"/>
    </source>
</evidence>
<protein>
    <submittedName>
        <fullName evidence="1">Uncharacterized protein</fullName>
    </submittedName>
</protein>
<name>A0A2K8L2Z0_MARES</name>
<proteinExistence type="predicted"/>
<dbReference type="RefSeq" id="WP_100277229.1">
    <property type="nucleotide sequence ID" value="NZ_CP018799.1"/>
</dbReference>
<dbReference type="OrthoDB" id="9915534at2"/>
<keyword evidence="2" id="KW-1185">Reference proteome</keyword>
<dbReference type="AlphaFoldDB" id="A0A2K8L2Z0"/>
<reference evidence="1 2" key="1">
    <citation type="submission" date="2016-12" db="EMBL/GenBank/DDBJ databases">
        <title>Isolation and genomic insights into novel planktonic Zetaproteobacteria from stratified waters of the Chesapeake Bay.</title>
        <authorList>
            <person name="McAllister S.M."/>
            <person name="Kato S."/>
            <person name="Chan C.S."/>
            <person name="Chiu B.K."/>
            <person name="Field E.K."/>
        </authorList>
    </citation>
    <scope>NUCLEOTIDE SEQUENCE [LARGE SCALE GENOMIC DNA]</scope>
    <source>
        <strain evidence="1 2">CP-5</strain>
    </source>
</reference>
<dbReference type="Proteomes" id="UP000231701">
    <property type="component" value="Chromosome"/>
</dbReference>
<sequence>MIKYQAEFEGYIRDIGVGPADKVAASVKSSVASLNSVSKHLGINIDTKTLGSNSDIDELAERLSKMGRISTKNIKHYRSAMLQYVNMVNGK</sequence>